<evidence type="ECO:0000313" key="2">
    <source>
        <dbReference type="EMBL" id="TQV85492.1"/>
    </source>
</evidence>
<organism evidence="2 3">
    <name type="scientific">Aliikangiella coralliicola</name>
    <dbReference type="NCBI Taxonomy" id="2592383"/>
    <lineage>
        <taxon>Bacteria</taxon>
        <taxon>Pseudomonadati</taxon>
        <taxon>Pseudomonadota</taxon>
        <taxon>Gammaproteobacteria</taxon>
        <taxon>Oceanospirillales</taxon>
        <taxon>Pleioneaceae</taxon>
        <taxon>Aliikangiella</taxon>
    </lineage>
</organism>
<name>A0A545U7P5_9GAMM</name>
<dbReference type="InterPro" id="IPR000073">
    <property type="entry name" value="AB_hydrolase_1"/>
</dbReference>
<dbReference type="GO" id="GO:0047372">
    <property type="term" value="F:monoacylglycerol lipase activity"/>
    <property type="evidence" value="ECO:0007669"/>
    <property type="project" value="TreeGrafter"/>
</dbReference>
<dbReference type="RefSeq" id="WP_142933169.1">
    <property type="nucleotide sequence ID" value="NZ_ML660168.1"/>
</dbReference>
<keyword evidence="3" id="KW-1185">Reference proteome</keyword>
<dbReference type="SUPFAM" id="SSF53474">
    <property type="entry name" value="alpha/beta-Hydrolases"/>
    <property type="match status" value="1"/>
</dbReference>
<reference evidence="2 3" key="1">
    <citation type="submission" date="2019-07" db="EMBL/GenBank/DDBJ databases">
        <title>Draft genome for Aliikangiella sp. M105.</title>
        <authorList>
            <person name="Wang G."/>
        </authorList>
    </citation>
    <scope>NUCLEOTIDE SEQUENCE [LARGE SCALE GENOMIC DNA]</scope>
    <source>
        <strain evidence="2 3">M105</strain>
    </source>
</reference>
<dbReference type="Gene3D" id="3.40.50.1820">
    <property type="entry name" value="alpha/beta hydrolase"/>
    <property type="match status" value="1"/>
</dbReference>
<dbReference type="PANTHER" id="PTHR43798:SF33">
    <property type="entry name" value="HYDROLASE, PUTATIVE (AFU_ORTHOLOGUE AFUA_2G14860)-RELATED"/>
    <property type="match status" value="1"/>
</dbReference>
<comment type="caution">
    <text evidence="2">The sequence shown here is derived from an EMBL/GenBank/DDBJ whole genome shotgun (WGS) entry which is preliminary data.</text>
</comment>
<keyword evidence="2" id="KW-0378">Hydrolase</keyword>
<dbReference type="InterPro" id="IPR000639">
    <property type="entry name" value="Epox_hydrolase-like"/>
</dbReference>
<dbReference type="PANTHER" id="PTHR43798">
    <property type="entry name" value="MONOACYLGLYCEROL LIPASE"/>
    <property type="match status" value="1"/>
</dbReference>
<dbReference type="InterPro" id="IPR050266">
    <property type="entry name" value="AB_hydrolase_sf"/>
</dbReference>
<dbReference type="AlphaFoldDB" id="A0A545U7P5"/>
<sequence length="290" mass="33765">MISVEKWHQQGEYFQYEGNNIFFCKSGNREKPKLLLIHGFPTSSWDWHFLWPELSKHFHLFTMDMIGFGFSDKPEGFDYTTKYQADLFEFFLARENLSDYHILAHDYGDTVAQELLARDLDNERETVRSVLLLNGGLFPETAKPILLQKLLMTPLGKIIARLTTYKKFKKNFNHICHQSIPEDILSGFWELMNHNNGVAAIPRLIRYMKERTVFRSRWLGALQNSTCPIRFINGLEDPISGKHMVTRYKQLIANADVVELQDVGHYPQVEAPKSILDGATDFWRKHNIPA</sequence>
<dbReference type="Proteomes" id="UP000315439">
    <property type="component" value="Unassembled WGS sequence"/>
</dbReference>
<dbReference type="Pfam" id="PF00561">
    <property type="entry name" value="Abhydrolase_1"/>
    <property type="match status" value="1"/>
</dbReference>
<dbReference type="EMBL" id="VIKS01000012">
    <property type="protein sequence ID" value="TQV85492.1"/>
    <property type="molecule type" value="Genomic_DNA"/>
</dbReference>
<dbReference type="GO" id="GO:0016020">
    <property type="term" value="C:membrane"/>
    <property type="evidence" value="ECO:0007669"/>
    <property type="project" value="TreeGrafter"/>
</dbReference>
<gene>
    <name evidence="2" type="ORF">FLL46_20220</name>
</gene>
<proteinExistence type="predicted"/>
<protein>
    <submittedName>
        <fullName evidence="2">Alpha/beta hydrolase</fullName>
    </submittedName>
</protein>
<dbReference type="PRINTS" id="PR00412">
    <property type="entry name" value="EPOXHYDRLASE"/>
</dbReference>
<dbReference type="OrthoDB" id="5853561at2"/>
<feature type="domain" description="AB hydrolase-1" evidence="1">
    <location>
        <begin position="34"/>
        <end position="272"/>
    </location>
</feature>
<dbReference type="GO" id="GO:0046464">
    <property type="term" value="P:acylglycerol catabolic process"/>
    <property type="evidence" value="ECO:0007669"/>
    <property type="project" value="TreeGrafter"/>
</dbReference>
<dbReference type="InterPro" id="IPR029058">
    <property type="entry name" value="AB_hydrolase_fold"/>
</dbReference>
<evidence type="ECO:0000259" key="1">
    <source>
        <dbReference type="Pfam" id="PF00561"/>
    </source>
</evidence>
<accession>A0A545U7P5</accession>
<evidence type="ECO:0000313" key="3">
    <source>
        <dbReference type="Proteomes" id="UP000315439"/>
    </source>
</evidence>